<reference evidence="2 3" key="1">
    <citation type="journal article" date="2017" name="Gigascience">
        <title>Draft genome of the honey bee ectoparasitic mite, Tropilaelaps mercedesae, is shaped by the parasitic life history.</title>
        <authorList>
            <person name="Dong X."/>
            <person name="Armstrong S.D."/>
            <person name="Xia D."/>
            <person name="Makepeace B.L."/>
            <person name="Darby A.C."/>
            <person name="Kadowaki T."/>
        </authorList>
    </citation>
    <scope>NUCLEOTIDE SEQUENCE [LARGE SCALE GENOMIC DNA]</scope>
    <source>
        <strain evidence="2">Wuxi-XJTLU</strain>
    </source>
</reference>
<dbReference type="AlphaFoldDB" id="A0A1V9XED8"/>
<feature type="region of interest" description="Disordered" evidence="1">
    <location>
        <begin position="1"/>
        <end position="37"/>
    </location>
</feature>
<feature type="non-terminal residue" evidence="2">
    <location>
        <position position="229"/>
    </location>
</feature>
<gene>
    <name evidence="2" type="ORF">BIW11_10774</name>
</gene>
<accession>A0A1V9XED8</accession>
<dbReference type="InParanoid" id="A0A1V9XED8"/>
<evidence type="ECO:0000313" key="3">
    <source>
        <dbReference type="Proteomes" id="UP000192247"/>
    </source>
</evidence>
<feature type="compositionally biased region" description="Basic and acidic residues" evidence="1">
    <location>
        <begin position="22"/>
        <end position="36"/>
    </location>
</feature>
<evidence type="ECO:0000256" key="1">
    <source>
        <dbReference type="SAM" id="MobiDB-lite"/>
    </source>
</evidence>
<evidence type="ECO:0000313" key="2">
    <source>
        <dbReference type="EMBL" id="OQR71796.1"/>
    </source>
</evidence>
<organism evidence="2 3">
    <name type="scientific">Tropilaelaps mercedesae</name>
    <dbReference type="NCBI Taxonomy" id="418985"/>
    <lineage>
        <taxon>Eukaryota</taxon>
        <taxon>Metazoa</taxon>
        <taxon>Ecdysozoa</taxon>
        <taxon>Arthropoda</taxon>
        <taxon>Chelicerata</taxon>
        <taxon>Arachnida</taxon>
        <taxon>Acari</taxon>
        <taxon>Parasitiformes</taxon>
        <taxon>Mesostigmata</taxon>
        <taxon>Gamasina</taxon>
        <taxon>Dermanyssoidea</taxon>
        <taxon>Laelapidae</taxon>
        <taxon>Tropilaelaps</taxon>
    </lineage>
</organism>
<sequence>MTALEGETAAEICTDDLQQTSKRADGDSVKRNEKSAHRISRYNVNDLASKLNRTLRQRQVVGSEAQDQASELNTAIIDVDDSMSRTFIDDAGADAVGPVMSRRKGRPRKFIDVALSTPSVLDENQHQPYGTSPEEAKTSPLIAQKEKLEDQSLNKDSLLPMPELTTTAVTPPEQEVTEGSNRKPFFLAKVHLQRLRLRQTEEAVRRAALKFADGRLIRRARQSREVTSS</sequence>
<name>A0A1V9XED8_9ACAR</name>
<dbReference type="EMBL" id="MNPL01013524">
    <property type="protein sequence ID" value="OQR71796.1"/>
    <property type="molecule type" value="Genomic_DNA"/>
</dbReference>
<feature type="region of interest" description="Disordered" evidence="1">
    <location>
        <begin position="119"/>
        <end position="139"/>
    </location>
</feature>
<protein>
    <submittedName>
        <fullName evidence="2">Uncharacterized protein</fullName>
    </submittedName>
</protein>
<dbReference type="Proteomes" id="UP000192247">
    <property type="component" value="Unassembled WGS sequence"/>
</dbReference>
<comment type="caution">
    <text evidence="2">The sequence shown here is derived from an EMBL/GenBank/DDBJ whole genome shotgun (WGS) entry which is preliminary data.</text>
</comment>
<proteinExistence type="predicted"/>
<keyword evidence="3" id="KW-1185">Reference proteome</keyword>